<organism evidence="7">
    <name type="scientific">Amphimedon queenslandica</name>
    <name type="common">Sponge</name>
    <dbReference type="NCBI Taxonomy" id="400682"/>
    <lineage>
        <taxon>Eukaryota</taxon>
        <taxon>Metazoa</taxon>
        <taxon>Porifera</taxon>
        <taxon>Demospongiae</taxon>
        <taxon>Heteroscleromorpha</taxon>
        <taxon>Haplosclerida</taxon>
        <taxon>Niphatidae</taxon>
        <taxon>Amphimedon</taxon>
    </lineage>
</organism>
<feature type="transmembrane region" description="Helical" evidence="5">
    <location>
        <begin position="281"/>
        <end position="301"/>
    </location>
</feature>
<evidence type="ECO:0000256" key="1">
    <source>
        <dbReference type="ARBA" id="ARBA00004370"/>
    </source>
</evidence>
<dbReference type="SUPFAM" id="SSF81321">
    <property type="entry name" value="Family A G protein-coupled receptor-like"/>
    <property type="match status" value="1"/>
</dbReference>
<keyword evidence="2 5" id="KW-0812">Transmembrane</keyword>
<proteinExistence type="predicted"/>
<evidence type="ECO:0000256" key="3">
    <source>
        <dbReference type="ARBA" id="ARBA00022989"/>
    </source>
</evidence>
<feature type="transmembrane region" description="Helical" evidence="5">
    <location>
        <begin position="134"/>
        <end position="154"/>
    </location>
</feature>
<feature type="transmembrane region" description="Helical" evidence="5">
    <location>
        <begin position="238"/>
        <end position="261"/>
    </location>
</feature>
<reference evidence="7" key="1">
    <citation type="submission" date="2017-05" db="UniProtKB">
        <authorList>
            <consortium name="EnsemblMetazoa"/>
        </authorList>
    </citation>
    <scope>IDENTIFICATION</scope>
</reference>
<dbReference type="PROSITE" id="PS50262">
    <property type="entry name" value="G_PROTEIN_RECEP_F1_2"/>
    <property type="match status" value="1"/>
</dbReference>
<dbReference type="GO" id="GO:0016020">
    <property type="term" value="C:membrane"/>
    <property type="evidence" value="ECO:0007669"/>
    <property type="project" value="UniProtKB-SubCell"/>
</dbReference>
<protein>
    <recommendedName>
        <fullName evidence="6">G-protein coupled receptors family 1 profile domain-containing protein</fullName>
    </recommendedName>
</protein>
<dbReference type="AlphaFoldDB" id="A0A1X7VB16"/>
<sequence>MDTEGTSLTRAATSALITGLALPIYILAIYLPSLALNGFIVAAFVFDKKLHTPSNLLSVHISIIGLVSLLIYSTMLMSAFALSVIHCDCDLTYCKWILAHVFHFALYPLNITAIAIGYCLILKYSSSVLTFPRVVTVLIGIWIASVIGNVPTVFLVPLHDFVTCCEGLCLNDTYVCDDLTGAFTPNLFNVSSQIFFILQNIFFIFFPCVFVISFTALSYYIFKSSIYHPNNSLKRRMFLLPIVMTVATLVLIFGQNIINWMPLTTHAPNVPGDIVPFVFDLIWDVSMIIYPIIILYFNVPLQRSCRAIIKKLLCPKNCLVHELT</sequence>
<dbReference type="InParanoid" id="A0A1X7VB16"/>
<dbReference type="EnsemblMetazoa" id="Aqu2.1.37178_001">
    <property type="protein sequence ID" value="Aqu2.1.37178_001"/>
    <property type="gene ID" value="Aqu2.1.37178"/>
</dbReference>
<dbReference type="Gene3D" id="1.20.1070.10">
    <property type="entry name" value="Rhodopsin 7-helix transmembrane proteins"/>
    <property type="match status" value="1"/>
</dbReference>
<accession>A0A1X7VB16</accession>
<name>A0A1X7VB16_AMPQE</name>
<evidence type="ECO:0000256" key="5">
    <source>
        <dbReference type="SAM" id="Phobius"/>
    </source>
</evidence>
<feature type="transmembrane region" description="Helical" evidence="5">
    <location>
        <begin position="97"/>
        <end position="122"/>
    </location>
</feature>
<evidence type="ECO:0000256" key="2">
    <source>
        <dbReference type="ARBA" id="ARBA00022692"/>
    </source>
</evidence>
<evidence type="ECO:0000256" key="4">
    <source>
        <dbReference type="ARBA" id="ARBA00023136"/>
    </source>
</evidence>
<feature type="domain" description="G-protein coupled receptors family 1 profile" evidence="6">
    <location>
        <begin position="1"/>
        <end position="294"/>
    </location>
</feature>
<dbReference type="InterPro" id="IPR017452">
    <property type="entry name" value="GPCR_Rhodpsn_7TM"/>
</dbReference>
<keyword evidence="4 5" id="KW-0472">Membrane</keyword>
<comment type="subcellular location">
    <subcellularLocation>
        <location evidence="1">Membrane</location>
    </subcellularLocation>
</comment>
<evidence type="ECO:0000259" key="6">
    <source>
        <dbReference type="PROSITE" id="PS50262"/>
    </source>
</evidence>
<feature type="transmembrane region" description="Helical" evidence="5">
    <location>
        <begin position="57"/>
        <end position="85"/>
    </location>
</feature>
<evidence type="ECO:0000313" key="7">
    <source>
        <dbReference type="EnsemblMetazoa" id="Aqu2.1.37178_001"/>
    </source>
</evidence>
<keyword evidence="3 5" id="KW-1133">Transmembrane helix</keyword>
<feature type="transmembrane region" description="Helical" evidence="5">
    <location>
        <begin position="194"/>
        <end position="217"/>
    </location>
</feature>
<feature type="transmembrane region" description="Helical" evidence="5">
    <location>
        <begin position="20"/>
        <end position="45"/>
    </location>
</feature>